<dbReference type="InterPro" id="IPR036047">
    <property type="entry name" value="F-box-like_dom_sf"/>
</dbReference>
<dbReference type="Pfam" id="PF12937">
    <property type="entry name" value="F-box-like"/>
    <property type="match status" value="1"/>
</dbReference>
<gene>
    <name evidence="2" type="ORF">SCHCODRAFT_232878</name>
</gene>
<evidence type="ECO:0000313" key="2">
    <source>
        <dbReference type="EMBL" id="EFJ00519.1"/>
    </source>
</evidence>
<name>D8PTK1_SCHCM</name>
<dbReference type="GO" id="GO:0031146">
    <property type="term" value="P:SCF-dependent proteasomal ubiquitin-dependent protein catabolic process"/>
    <property type="evidence" value="ECO:0007669"/>
    <property type="project" value="TreeGrafter"/>
</dbReference>
<dbReference type="PANTHER" id="PTHR14381:SF1">
    <property type="entry name" value="F-BOX_WD REPEAT-CONTAINING PROTEIN 4"/>
    <property type="match status" value="1"/>
</dbReference>
<dbReference type="Pfam" id="PF00646">
    <property type="entry name" value="F-box"/>
    <property type="match status" value="2"/>
</dbReference>
<dbReference type="PROSITE" id="PS50181">
    <property type="entry name" value="FBOX"/>
    <property type="match status" value="2"/>
</dbReference>
<protein>
    <recommendedName>
        <fullName evidence="1">F-box domain-containing protein</fullName>
    </recommendedName>
</protein>
<keyword evidence="3" id="KW-1185">Reference proteome</keyword>
<accession>D8PTK1</accession>
<dbReference type="InParanoid" id="D8PTK1"/>
<dbReference type="PANTHER" id="PTHR14381">
    <property type="entry name" value="DACTYLIN"/>
    <property type="match status" value="1"/>
</dbReference>
<evidence type="ECO:0000313" key="3">
    <source>
        <dbReference type="Proteomes" id="UP000007431"/>
    </source>
</evidence>
<dbReference type="VEuPathDB" id="FungiDB:SCHCODRAFT_02604683"/>
<dbReference type="SMART" id="SM00256">
    <property type="entry name" value="FBOX"/>
    <property type="match status" value="3"/>
</dbReference>
<dbReference type="AlphaFoldDB" id="D8PTK1"/>
<reference evidence="2 3" key="1">
    <citation type="journal article" date="2010" name="Nat. Biotechnol.">
        <title>Genome sequence of the model mushroom Schizophyllum commune.</title>
        <authorList>
            <person name="Ohm R.A."/>
            <person name="de Jong J.F."/>
            <person name="Lugones L.G."/>
            <person name="Aerts A."/>
            <person name="Kothe E."/>
            <person name="Stajich J.E."/>
            <person name="de Vries R.P."/>
            <person name="Record E."/>
            <person name="Levasseur A."/>
            <person name="Baker S.E."/>
            <person name="Bartholomew K.A."/>
            <person name="Coutinho P.M."/>
            <person name="Erdmann S."/>
            <person name="Fowler T.J."/>
            <person name="Gathman A.C."/>
            <person name="Lombard V."/>
            <person name="Henrissat B."/>
            <person name="Knabe N."/>
            <person name="Kuees U."/>
            <person name="Lilly W.W."/>
            <person name="Lindquist E."/>
            <person name="Lucas S."/>
            <person name="Magnuson J.K."/>
            <person name="Piumi F."/>
            <person name="Raudaskoski M."/>
            <person name="Salamov A."/>
            <person name="Schmutz J."/>
            <person name="Schwarze F.W.M.R."/>
            <person name="vanKuyk P.A."/>
            <person name="Horton J.S."/>
            <person name="Grigoriev I.V."/>
            <person name="Woesten H.A.B."/>
        </authorList>
    </citation>
    <scope>NUCLEOTIDE SEQUENCE [LARGE SCALE GENOMIC DNA]</scope>
    <source>
        <strain evidence="3">H4-8 / FGSC 9210</strain>
    </source>
</reference>
<dbReference type="GeneID" id="9586769"/>
<dbReference type="HOGENOM" id="CLU_282574_0_0_1"/>
<dbReference type="VEuPathDB" id="FungiDB:SCHCODRAFT_02604687"/>
<dbReference type="SUPFAM" id="SSF81383">
    <property type="entry name" value="F-box domain"/>
    <property type="match status" value="3"/>
</dbReference>
<proteinExistence type="predicted"/>
<dbReference type="Gene3D" id="1.20.1280.50">
    <property type="match status" value="1"/>
</dbReference>
<dbReference type="InterPro" id="IPR001810">
    <property type="entry name" value="F-box_dom"/>
</dbReference>
<dbReference type="VEuPathDB" id="FungiDB:SCHCODRAFT_02769051"/>
<dbReference type="CDD" id="cd09917">
    <property type="entry name" value="F-box_SF"/>
    <property type="match status" value="3"/>
</dbReference>
<feature type="domain" description="F-box" evidence="1">
    <location>
        <begin position="7"/>
        <end position="53"/>
    </location>
</feature>
<dbReference type="InterPro" id="IPR052301">
    <property type="entry name" value="SCF_F-box/WD-repeat"/>
</dbReference>
<organism evidence="3">
    <name type="scientific">Schizophyllum commune (strain H4-8 / FGSC 9210)</name>
    <name type="common">Split gill fungus</name>
    <dbReference type="NCBI Taxonomy" id="578458"/>
    <lineage>
        <taxon>Eukaryota</taxon>
        <taxon>Fungi</taxon>
        <taxon>Dikarya</taxon>
        <taxon>Basidiomycota</taxon>
        <taxon>Agaricomycotina</taxon>
        <taxon>Agaricomycetes</taxon>
        <taxon>Agaricomycetidae</taxon>
        <taxon>Agaricales</taxon>
        <taxon>Schizophyllaceae</taxon>
        <taxon>Schizophyllum</taxon>
    </lineage>
</organism>
<dbReference type="Proteomes" id="UP000007431">
    <property type="component" value="Unassembled WGS sequence"/>
</dbReference>
<feature type="domain" description="F-box" evidence="1">
    <location>
        <begin position="916"/>
        <end position="962"/>
    </location>
</feature>
<dbReference type="GO" id="GO:0019005">
    <property type="term" value="C:SCF ubiquitin ligase complex"/>
    <property type="evidence" value="ECO:0007669"/>
    <property type="project" value="TreeGrafter"/>
</dbReference>
<sequence length="1114" mass="124749">MAAQTHNAATALLPTDILINVLHYLTPWEILTFRRACRHFRDATMHRVVWIHALQQVIDDNNVFPPSFPLEKMSLSELTHAVFAPRKFFNLVRRADTLPDQKVAPTAQFISTLWDNEDDLGNHSYQSVHLLPGGRYVVAAMQKVLRIFDIGYGPRPNVRTRPIFTLRWTQLENIAQGVENTWCEVPHVEWEVDGESTDVLLLFISVTPYPGTTRPASIVVYKISDIASSPRGQQLAHLTLYPEMSSVHIKSVEGTRLAFTASECLVGVWDYADNSISLWRTESLQQTPVHAGLSVLEEHAFLPMNIIFQVGSTVASYRRGKDRFFDVQEDQGLVTRYVFPDSAPNAPSAGTTPVQVSQFRAHEEYPAEIIDILRLPHLHVGDEGVYTGIHCPGLSESDPPGDAARVGKSTIEVLIRILRFTHPLDILRLRTVCKYLRDLTLQRIIWINALRAAVNRNDVFPPTFPLSNMSDTEIEHAIFGPIEFSRMVRQQGVRILGDHETTPDTPSLPKLLPVARRVFPLEIGATSLAIHPPDVILLPGGRYVVIKTDRAIHIVDLGYHPDSVINARPVFTLRKSDLLNIPTNDDTTWRVDNWSASGPMGDLLLYISVQQSPVSTNHGAIAIYKVVDIASAPAGRQIAQLTIPDPSPFRICNVEGNRVCFTSENGVVGVWNFASGRAARWQSRSASLNNLVVLARDTVILCIPSFGTIGYELPVLEPTSTGITGLADVKTAFTLTIPLPRSMRPAGSYGAYFGNGQEHFYDYRAGVVRRFALPGDSQPMPLPREVARFKAIPDYEAEWLEWSYLPRLHVCEDGVFTGSHCTGLFDDDPEQPGRDAKINLHMSDRRFGKDARGIDVAVTLLDYEDDEFRFEWVPQSIDFCPVSGRLCAADNVDGELNLSVFDYLAPCARSGDGRRRSSKLELPDDVWINIMRYLKPLDIVALRQTSRRLKGPSLNRAVWMHALRVVVADNGVHPLTFPIDKMSTADLESAASCPQKLTRILLRFGQSFLAPVPHPEPVHRRAFYIKQEGDKPVVRSIRLLPGGRYLVVERLETVLIMDLGWRTEAVIRRSPIYILHKKTIGAGPTRVCTLEHLVWDQGNGNLRLFFVLNGDSFV</sequence>
<dbReference type="KEGG" id="scm:SCHCO_02769051"/>
<dbReference type="EMBL" id="GL377303">
    <property type="protein sequence ID" value="EFJ00519.1"/>
    <property type="molecule type" value="Genomic_DNA"/>
</dbReference>
<evidence type="ECO:0000259" key="1">
    <source>
        <dbReference type="PROSITE" id="PS50181"/>
    </source>
</evidence>
<dbReference type="OrthoDB" id="2688364at2759"/>